<evidence type="ECO:0000256" key="1">
    <source>
        <dbReference type="ARBA" id="ARBA00006226"/>
    </source>
</evidence>
<dbReference type="EMBL" id="WTVS01000003">
    <property type="protein sequence ID" value="NMF96239.1"/>
    <property type="molecule type" value="Genomic_DNA"/>
</dbReference>
<dbReference type="Pfam" id="PF05016">
    <property type="entry name" value="ParE_toxin"/>
    <property type="match status" value="1"/>
</dbReference>
<dbReference type="InterPro" id="IPR035093">
    <property type="entry name" value="RelE/ParE_toxin_dom_sf"/>
</dbReference>
<dbReference type="Proteomes" id="UP000634522">
    <property type="component" value="Unassembled WGS sequence"/>
</dbReference>
<protein>
    <submittedName>
        <fullName evidence="3">Type II toxin-antitoxin system mRNA interferase toxin, RelE/StbE family</fullName>
    </submittedName>
</protein>
<keyword evidence="4" id="KW-1185">Reference proteome</keyword>
<keyword evidence="2" id="KW-1277">Toxin-antitoxin system</keyword>
<organism evidence="3 4">
    <name type="scientific">Aromatoleum toluolicum</name>
    <dbReference type="NCBI Taxonomy" id="90060"/>
    <lineage>
        <taxon>Bacteria</taxon>
        <taxon>Pseudomonadati</taxon>
        <taxon>Pseudomonadota</taxon>
        <taxon>Betaproteobacteria</taxon>
        <taxon>Rhodocyclales</taxon>
        <taxon>Rhodocyclaceae</taxon>
        <taxon>Aromatoleum</taxon>
    </lineage>
</organism>
<evidence type="ECO:0000313" key="4">
    <source>
        <dbReference type="Proteomes" id="UP000634522"/>
    </source>
</evidence>
<dbReference type="Gene3D" id="3.30.2310.20">
    <property type="entry name" value="RelE-like"/>
    <property type="match status" value="1"/>
</dbReference>
<accession>A0ABX1NAE5</accession>
<dbReference type="SUPFAM" id="SSF143011">
    <property type="entry name" value="RelE-like"/>
    <property type="match status" value="1"/>
</dbReference>
<comment type="caution">
    <text evidence="3">The sequence shown here is derived from an EMBL/GenBank/DDBJ whole genome shotgun (WGS) entry which is preliminary data.</text>
</comment>
<dbReference type="InterPro" id="IPR007712">
    <property type="entry name" value="RelE/ParE_toxin"/>
</dbReference>
<gene>
    <name evidence="3" type="ORF">GPA27_02365</name>
</gene>
<evidence type="ECO:0000256" key="2">
    <source>
        <dbReference type="ARBA" id="ARBA00022649"/>
    </source>
</evidence>
<dbReference type="RefSeq" id="WP_169137444.1">
    <property type="nucleotide sequence ID" value="NZ_WTVS01000003.1"/>
</dbReference>
<evidence type="ECO:0000313" key="3">
    <source>
        <dbReference type="EMBL" id="NMF96239.1"/>
    </source>
</evidence>
<name>A0ABX1NAE5_9RHOO</name>
<dbReference type="PANTHER" id="PTHR35601:SF1">
    <property type="entry name" value="TOXIN RELE"/>
    <property type="match status" value="1"/>
</dbReference>
<dbReference type="PANTHER" id="PTHR35601">
    <property type="entry name" value="TOXIN RELE"/>
    <property type="match status" value="1"/>
</dbReference>
<comment type="similarity">
    <text evidence="1">Belongs to the RelE toxin family.</text>
</comment>
<proteinExistence type="inferred from homology"/>
<reference evidence="3 4" key="1">
    <citation type="submission" date="2019-12" db="EMBL/GenBank/DDBJ databases">
        <title>Comparative genomics gives insights into the taxonomy of the Azoarcus-Aromatoleum group and reveals separate origins of nif in the plant-associated Azoarcus and non-plant-associated Aromatoleum sub-groups.</title>
        <authorList>
            <person name="Lafos M."/>
            <person name="Maluk M."/>
            <person name="Batista M."/>
            <person name="Junghare M."/>
            <person name="Carmona M."/>
            <person name="Faoro H."/>
            <person name="Cruz L.M."/>
            <person name="Battistoni F."/>
            <person name="De Souza E."/>
            <person name="Pedrosa F."/>
            <person name="Chen W.-M."/>
            <person name="Poole P.S."/>
            <person name="Dixon R.A."/>
            <person name="James E.K."/>
        </authorList>
    </citation>
    <scope>NUCLEOTIDE SEQUENCE [LARGE SCALE GENOMIC DNA]</scope>
    <source>
        <strain evidence="3 4">T</strain>
    </source>
</reference>
<sequence>MTYRLRFHELALQEWRKLDGSLRMQFKKKLEERLENPRVPSAALAGMPDCYKIKLRSVGYRLVYRVDDDIVFVTVIAVGRRDGNRVYAQAQGRLEE</sequence>